<comment type="caution">
    <text evidence="2">The sequence shown here is derived from an EMBL/GenBank/DDBJ whole genome shotgun (WGS) entry which is preliminary data.</text>
</comment>
<reference evidence="2 3" key="1">
    <citation type="submission" date="2021-06" db="EMBL/GenBank/DDBJ databases">
        <title>Chromosome-level genome assembly of the red-tail catfish (Hemibagrus wyckioides).</title>
        <authorList>
            <person name="Shao F."/>
        </authorList>
    </citation>
    <scope>NUCLEOTIDE SEQUENCE [LARGE SCALE GENOMIC DNA]</scope>
    <source>
        <strain evidence="2">EC202008001</strain>
        <tissue evidence="2">Blood</tissue>
    </source>
</reference>
<gene>
    <name evidence="2" type="ORF">KOW79_002129</name>
</gene>
<organism evidence="2 3">
    <name type="scientific">Hemibagrus wyckioides</name>
    <dbReference type="NCBI Taxonomy" id="337641"/>
    <lineage>
        <taxon>Eukaryota</taxon>
        <taxon>Metazoa</taxon>
        <taxon>Chordata</taxon>
        <taxon>Craniata</taxon>
        <taxon>Vertebrata</taxon>
        <taxon>Euteleostomi</taxon>
        <taxon>Actinopterygii</taxon>
        <taxon>Neopterygii</taxon>
        <taxon>Teleostei</taxon>
        <taxon>Ostariophysi</taxon>
        <taxon>Siluriformes</taxon>
        <taxon>Bagridae</taxon>
        <taxon>Hemibagrus</taxon>
    </lineage>
</organism>
<feature type="compositionally biased region" description="Basic and acidic residues" evidence="1">
    <location>
        <begin position="19"/>
        <end position="37"/>
    </location>
</feature>
<dbReference type="AlphaFoldDB" id="A0A9D3P784"/>
<evidence type="ECO:0000313" key="2">
    <source>
        <dbReference type="EMBL" id="KAG7333722.1"/>
    </source>
</evidence>
<protein>
    <submittedName>
        <fullName evidence="2">Uncharacterized protein</fullName>
    </submittedName>
</protein>
<feature type="region of interest" description="Disordered" evidence="1">
    <location>
        <begin position="70"/>
        <end position="107"/>
    </location>
</feature>
<name>A0A9D3P784_9TELE</name>
<feature type="region of interest" description="Disordered" evidence="1">
    <location>
        <begin position="19"/>
        <end position="44"/>
    </location>
</feature>
<sequence length="107" mass="11788">MSASPNAWIKSFRHLTEAKQSRNDKLVSESEEERWSSEESAPASCQALLQADDGERGAGVPAIWLTEALRPPRGRRFSSSPDHNTSQNLHSPLESTGLPPITLLNHN</sequence>
<accession>A0A9D3P784</accession>
<keyword evidence="3" id="KW-1185">Reference proteome</keyword>
<dbReference type="EMBL" id="JAHKSW010000003">
    <property type="protein sequence ID" value="KAG7333722.1"/>
    <property type="molecule type" value="Genomic_DNA"/>
</dbReference>
<evidence type="ECO:0000313" key="3">
    <source>
        <dbReference type="Proteomes" id="UP000824219"/>
    </source>
</evidence>
<dbReference type="Proteomes" id="UP000824219">
    <property type="component" value="Linkage Group LG03"/>
</dbReference>
<evidence type="ECO:0000256" key="1">
    <source>
        <dbReference type="SAM" id="MobiDB-lite"/>
    </source>
</evidence>
<feature type="compositionally biased region" description="Polar residues" evidence="1">
    <location>
        <begin position="82"/>
        <end position="94"/>
    </location>
</feature>
<proteinExistence type="predicted"/>